<reference evidence="2" key="1">
    <citation type="submission" date="2021-01" db="EMBL/GenBank/DDBJ databases">
        <authorList>
            <person name="Corre E."/>
            <person name="Pelletier E."/>
            <person name="Niang G."/>
            <person name="Scheremetjew M."/>
            <person name="Finn R."/>
            <person name="Kale V."/>
            <person name="Holt S."/>
            <person name="Cochrane G."/>
            <person name="Meng A."/>
            <person name="Brown T."/>
            <person name="Cohen L."/>
        </authorList>
    </citation>
    <scope>NUCLEOTIDE SEQUENCE</scope>
    <source>
        <strain evidence="2">CCMP1661</strain>
    </source>
</reference>
<evidence type="ECO:0000313" key="2">
    <source>
        <dbReference type="EMBL" id="CAD9867835.1"/>
    </source>
</evidence>
<dbReference type="AlphaFoldDB" id="A0A7S2V1N8"/>
<organism evidence="2">
    <name type="scientific">Fibrocapsa japonica</name>
    <dbReference type="NCBI Taxonomy" id="94617"/>
    <lineage>
        <taxon>Eukaryota</taxon>
        <taxon>Sar</taxon>
        <taxon>Stramenopiles</taxon>
        <taxon>Ochrophyta</taxon>
        <taxon>Raphidophyceae</taxon>
        <taxon>Chattonellales</taxon>
        <taxon>Chattonellaceae</taxon>
        <taxon>Fibrocapsa</taxon>
    </lineage>
</organism>
<accession>A0A7S2V1N8</accession>
<protein>
    <recommendedName>
        <fullName evidence="3">EF-hand domain-containing protein</fullName>
    </recommendedName>
</protein>
<feature type="compositionally biased region" description="Basic and acidic residues" evidence="1">
    <location>
        <begin position="320"/>
        <end position="341"/>
    </location>
</feature>
<feature type="compositionally biased region" description="Low complexity" evidence="1">
    <location>
        <begin position="342"/>
        <end position="356"/>
    </location>
</feature>
<feature type="region of interest" description="Disordered" evidence="1">
    <location>
        <begin position="248"/>
        <end position="277"/>
    </location>
</feature>
<feature type="region of interest" description="Disordered" evidence="1">
    <location>
        <begin position="292"/>
        <end position="367"/>
    </location>
</feature>
<sequence length="367" mass="40441">MGICCSGECGRESEDNGLLRPSKNILYVAGPGLEKAKKPEEPHDSTVQTVLRGVMRAQALVRGVRGRVAYRRRVEHKASQSNGMLSFQEVYQNNLYVKRLLVANRSQLVNIFEAFVDNNQNVLSRDGFTRLGAAFHIAPLICTRRKLDVFLMRVKDISTVPELPGLSFVDFMKLLVLVALEGNSDSSDADTATPETKLSRVLEVLDSTDGKAKASLLRNQKLIGSFKLAKASLPNLLAVDQYDLRRGASKKKRVKRAKGRTSSSTMYTSSPRSDGFSDTLSDIGAQMDRLAPGRTLSPMRGNASSGKRRVKPVSRVKSTGKGERNDLYDDFMEKTVNRDTPTRGTPTRGPTSPLSLYSDDGVAYTEF</sequence>
<gene>
    <name evidence="2" type="ORF">FJAP1339_LOCUS8262</name>
</gene>
<feature type="compositionally biased region" description="Basic residues" evidence="1">
    <location>
        <begin position="248"/>
        <end position="259"/>
    </location>
</feature>
<dbReference type="EMBL" id="HBHR01016494">
    <property type="protein sequence ID" value="CAD9867835.1"/>
    <property type="molecule type" value="Transcribed_RNA"/>
</dbReference>
<evidence type="ECO:0000256" key="1">
    <source>
        <dbReference type="SAM" id="MobiDB-lite"/>
    </source>
</evidence>
<dbReference type="PROSITE" id="PS50096">
    <property type="entry name" value="IQ"/>
    <property type="match status" value="1"/>
</dbReference>
<proteinExistence type="predicted"/>
<name>A0A7S2V1N8_9STRA</name>
<evidence type="ECO:0008006" key="3">
    <source>
        <dbReference type="Google" id="ProtNLM"/>
    </source>
</evidence>
<feature type="compositionally biased region" description="Low complexity" evidence="1">
    <location>
        <begin position="261"/>
        <end position="273"/>
    </location>
</feature>